<gene>
    <name evidence="6" type="ORF">MOP44_21740</name>
</gene>
<dbReference type="Gene3D" id="2.40.170.20">
    <property type="entry name" value="TonB-dependent receptor, beta-barrel domain"/>
    <property type="match status" value="1"/>
</dbReference>
<dbReference type="SUPFAM" id="SSF56935">
    <property type="entry name" value="Porins"/>
    <property type="match status" value="1"/>
</dbReference>
<name>A0A9J7BJV2_9BACT</name>
<sequence length="1150" mass="124615">MRSPRCRLFLLLALLLSAFTTLRAQQNSEITGIVTDPSGNVINGAQVTLTEDNTNFTRTLTTDTAGLFTFPALNIGTYSLQVTAPGFQTYTAHGIVLNVSRTQRNDVQMKIGEAAETVTVQADALTVQTDSNVVSTLVNSEQITHIATENRNFAALAALGLGVSSALPDNNTPTSIASNFTISINGLRQSHNIWLIDGAEADDRGAGGGMSVMPSQDAISEFQTLTSNYPPDYGISSGATITLAFKSGTQKFHGGVWEFNRNTVFNANNWFNKHVAPGDTPTPRQKLNYNIFGGNIGGPLLPFQHPRRTFFFWNEEWRRLIQGSTPTLVNTLPAADFPTAGTDLHYVAPAFASSTKLVVPQVADPAFNAKLAADGLTPGGSFPNNTIPANLFDPNAVLYFNSGVVPHPSNSSDQVISQAETPINVRDDIVRIDHQVSTKWQLMGHYEHNAVMQGNAQPMLGWLGANYNTVTSTLANPSNSVAIKLSGTINPNLLVEASMNYDGNTINITNSSNSQLPSGWSVNGFFNNGSKSIPGVTGFGPPYYTAEDMGSAPWHNAAQDYMPRVDVSWTRGKHAFKFGFSYNRYTKNQQLFGDPEGAYTFSGLSNDGMMDFLMGLSATYAQFQSLPTRHYVNQTPSGYGNDNWHVTKNLSLQIGLRYDALPHAWERSNAVANFNPAAYDPGARPAWRPDGSMDPSGPGFAVVNNTPFYLNGMQLAGQNGTARGLVKNDFMTIQPRVGFSWDIFGNGGTVLRGGAGTFYERMQGNDIYNAATAPPFAYNPTASNVYVSDPHTSWVTGGTAAVPFFPANGLFNLSEYYPAPAVAQYSLGFQRQVAPSVIFVIQYVGNSAWNQNIERRINNFPLDTPLPIRADAGDPQNKSGTNLGGTTLSNPNLYRTFQGYGTINQQENSTNGSYNGFQTGLRAQGKHGLTGEIDYTWSHEIDITSYDLNQVSNPFDLKYDRGSGALDRRHILSANYVYALPIFPSGRGLAASLLGGWQIAGVVTAESGHIIANQGPGLSLPYDPVGLGGDYTNRPNVSAKPRSLKKPGEWFDTSVFSAPTPAWAGGPNNGFGNARKDIALGPGRFNFDTSLYKTFKLREFANIELRAESFNTFNHTEFNGIGSNFGNSTFGKATSTWDPRVLQFGGKFNF</sequence>
<evidence type="ECO:0000256" key="3">
    <source>
        <dbReference type="ARBA" id="ARBA00023237"/>
    </source>
</evidence>
<evidence type="ECO:0000313" key="6">
    <source>
        <dbReference type="EMBL" id="UWZ83180.1"/>
    </source>
</evidence>
<evidence type="ECO:0000256" key="4">
    <source>
        <dbReference type="SAM" id="SignalP"/>
    </source>
</evidence>
<evidence type="ECO:0000256" key="2">
    <source>
        <dbReference type="ARBA" id="ARBA00023136"/>
    </source>
</evidence>
<evidence type="ECO:0000313" key="7">
    <source>
        <dbReference type="Proteomes" id="UP001059380"/>
    </source>
</evidence>
<keyword evidence="6" id="KW-0121">Carboxypeptidase</keyword>
<dbReference type="EMBL" id="CP093313">
    <property type="protein sequence ID" value="UWZ83180.1"/>
    <property type="molecule type" value="Genomic_DNA"/>
</dbReference>
<feature type="signal peptide" evidence="4">
    <location>
        <begin position="1"/>
        <end position="24"/>
    </location>
</feature>
<proteinExistence type="predicted"/>
<keyword evidence="2" id="KW-0472">Membrane</keyword>
<dbReference type="InterPro" id="IPR057601">
    <property type="entry name" value="Oar-like_b-barrel"/>
</dbReference>
<dbReference type="InterPro" id="IPR036942">
    <property type="entry name" value="Beta-barrel_TonB_sf"/>
</dbReference>
<dbReference type="RefSeq" id="WP_260792514.1">
    <property type="nucleotide sequence ID" value="NZ_CP093313.1"/>
</dbReference>
<evidence type="ECO:0000259" key="5">
    <source>
        <dbReference type="Pfam" id="PF25183"/>
    </source>
</evidence>
<keyword evidence="4" id="KW-0732">Signal</keyword>
<dbReference type="Pfam" id="PF25183">
    <property type="entry name" value="OMP_b-brl_4"/>
    <property type="match status" value="1"/>
</dbReference>
<dbReference type="GO" id="GO:0004180">
    <property type="term" value="F:carboxypeptidase activity"/>
    <property type="evidence" value="ECO:0007669"/>
    <property type="project" value="UniProtKB-KW"/>
</dbReference>
<dbReference type="InterPro" id="IPR008969">
    <property type="entry name" value="CarboxyPept-like_regulatory"/>
</dbReference>
<keyword evidence="6" id="KW-0645">Protease</keyword>
<dbReference type="AlphaFoldDB" id="A0A9J7BJV2"/>
<accession>A0A9J7BJV2</accession>
<dbReference type="Proteomes" id="UP001059380">
    <property type="component" value="Chromosome"/>
</dbReference>
<dbReference type="Pfam" id="PF13620">
    <property type="entry name" value="CarboxypepD_reg"/>
    <property type="match status" value="1"/>
</dbReference>
<keyword evidence="7" id="KW-1185">Reference proteome</keyword>
<feature type="domain" description="TonB-dependent transporter Oar-like beta-barrel" evidence="5">
    <location>
        <begin position="245"/>
        <end position="1143"/>
    </location>
</feature>
<dbReference type="Gene3D" id="2.60.40.1120">
    <property type="entry name" value="Carboxypeptidase-like, regulatory domain"/>
    <property type="match status" value="1"/>
</dbReference>
<comment type="subcellular location">
    <subcellularLocation>
        <location evidence="1">Cell outer membrane</location>
    </subcellularLocation>
</comment>
<keyword evidence="3" id="KW-0998">Cell outer membrane</keyword>
<evidence type="ECO:0000256" key="1">
    <source>
        <dbReference type="ARBA" id="ARBA00004442"/>
    </source>
</evidence>
<feature type="chain" id="PRO_5039890068" evidence="4">
    <location>
        <begin position="25"/>
        <end position="1150"/>
    </location>
</feature>
<keyword evidence="6" id="KW-0378">Hydrolase</keyword>
<reference evidence="6" key="1">
    <citation type="submission" date="2021-04" db="EMBL/GenBank/DDBJ databases">
        <title>Phylogenetic analysis of Acidobacteriaceae.</title>
        <authorList>
            <person name="Qiu L."/>
            <person name="Zhang Q."/>
        </authorList>
    </citation>
    <scope>NUCLEOTIDE SEQUENCE</scope>
    <source>
        <strain evidence="6">DSM 25168</strain>
    </source>
</reference>
<dbReference type="GO" id="GO:0009279">
    <property type="term" value="C:cell outer membrane"/>
    <property type="evidence" value="ECO:0007669"/>
    <property type="project" value="UniProtKB-SubCell"/>
</dbReference>
<organism evidence="6 7">
    <name type="scientific">Occallatibacter riparius</name>
    <dbReference type="NCBI Taxonomy" id="1002689"/>
    <lineage>
        <taxon>Bacteria</taxon>
        <taxon>Pseudomonadati</taxon>
        <taxon>Acidobacteriota</taxon>
        <taxon>Terriglobia</taxon>
        <taxon>Terriglobales</taxon>
        <taxon>Acidobacteriaceae</taxon>
        <taxon>Occallatibacter</taxon>
    </lineage>
</organism>
<dbReference type="KEGG" id="orp:MOP44_21740"/>
<protein>
    <submittedName>
        <fullName evidence="6">Carboxypeptidase-like regulatory domain-containing protein</fullName>
    </submittedName>
</protein>
<dbReference type="SUPFAM" id="SSF49464">
    <property type="entry name" value="Carboxypeptidase regulatory domain-like"/>
    <property type="match status" value="1"/>
</dbReference>